<accession>A0A836B7Q5</accession>
<dbReference type="Gene3D" id="3.80.10.10">
    <property type="entry name" value="Ribonuclease Inhibitor"/>
    <property type="match status" value="1"/>
</dbReference>
<feature type="compositionally biased region" description="Acidic residues" evidence="2">
    <location>
        <begin position="1023"/>
        <end position="1035"/>
    </location>
</feature>
<dbReference type="InterPro" id="IPR032675">
    <property type="entry name" value="LRR_dom_sf"/>
</dbReference>
<evidence type="ECO:0000256" key="2">
    <source>
        <dbReference type="SAM" id="MobiDB-lite"/>
    </source>
</evidence>
<protein>
    <submittedName>
        <fullName evidence="3">Uncharacterized protein</fullName>
    </submittedName>
</protein>
<feature type="region of interest" description="Disordered" evidence="2">
    <location>
        <begin position="690"/>
        <end position="721"/>
    </location>
</feature>
<name>A0A836B7Q5_9CHLO</name>
<evidence type="ECO:0000256" key="1">
    <source>
        <dbReference type="ARBA" id="ARBA00004430"/>
    </source>
</evidence>
<sequence length="1045" mass="105991">MSRASVSLPDLLQALPADARDTIFGTTTFSARGLARCRLACKELRDLCDGAVSEARLRISASTVAEWGPGQRSVLARFPSCTRLHLHIACDAANKLAGLALIGASPTCKQRITKVTLTSSLDYSDRLRPAQVRVDVESAISALARHLPSLQDLQLDCPDVLPAASSSYVARQVRIFAAIGRSLPRLRRLALPLIDVGDLTGIAALGAGCPRLQELTILGSANKIGRNGGINWEEYPLRLKPGSVEGLSRLGALQQLTLTCCDWVDEDTTLATLPRLLGSQRPPALRGLQFVSPTGRNEPLFTFEFGEGLAGPKPARQRRQAAGAAAAAAAGPAAGSAASTAAGRAAAGAAAAAAAGTGGRGGRGDDSDSRRGWGIVRVAMGEPVSDRPMLSFLYHLARVLVEAADSIAQRTIPHVLVPELVLTDTDLSDVAAFSPALRALRARCGWLEVQDLPMVEVGSDWPGDPEVAVAVAAVLGMPACTELRHGRLWFGGGEAAGSAAAAAGSGGSDGSDDDASPGVDAGTVAVGCAHEEGLRQHPRAHEAELGAEPDLDLDLLTATPAQVLHAALDRMWAEAVRLGPPQTADEPPPPPPSPRQQQVFKLQPHSPGAAGSGGSGSGSRSGDAAGGGAPAAEQVAAGAAAGSNWIMVRVRGGCSLPPAPRHERGSWDSKPWDDWLDAALRAIFAAYRQQEPSQQQPDGSQQPAGGGVEVGTGADPANAHGGALPGGAAGVAAVPVLLPDAAAAAAAGCGGGLAQAARECVEPDYQAHACAPAAGALLLTCRNSAAAARLVAALRAAAAAAAARPGDPAAPVAPVCKVDGASGSLAAGPAAPAAAAGLEVAVLAGPVVTEPQPMFVPDVSESFSHAVLQVLKELWAHRGTAGRGAAGGSSDDAASGSNDAAAAAAGQARTPEQQQGDEQRELVAFSQLLELDAYVEELWGAATWPCAEAAPGAGDGATAADKAAAADAGGSGSGAGEVAASSGEDDEEDEDDDEGGDEAERQHGAHGNAAGRESSPYWHTDEGWDEDEEWSDDGDGYLTALYYGG</sequence>
<evidence type="ECO:0000313" key="3">
    <source>
        <dbReference type="EMBL" id="KAG2449990.1"/>
    </source>
</evidence>
<feature type="region of interest" description="Disordered" evidence="2">
    <location>
        <begin position="880"/>
        <end position="918"/>
    </location>
</feature>
<feature type="region of interest" description="Disordered" evidence="2">
    <location>
        <begin position="499"/>
        <end position="521"/>
    </location>
</feature>
<feature type="compositionally biased region" description="Low complexity" evidence="2">
    <location>
        <begin position="888"/>
        <end position="909"/>
    </location>
</feature>
<gene>
    <name evidence="3" type="ORF">HYH02_000094</name>
</gene>
<organism evidence="3 4">
    <name type="scientific">Chlamydomonas schloesseri</name>
    <dbReference type="NCBI Taxonomy" id="2026947"/>
    <lineage>
        <taxon>Eukaryota</taxon>
        <taxon>Viridiplantae</taxon>
        <taxon>Chlorophyta</taxon>
        <taxon>core chlorophytes</taxon>
        <taxon>Chlorophyceae</taxon>
        <taxon>CS clade</taxon>
        <taxon>Chlamydomonadales</taxon>
        <taxon>Chlamydomonadaceae</taxon>
        <taxon>Chlamydomonas</taxon>
    </lineage>
</organism>
<evidence type="ECO:0000313" key="4">
    <source>
        <dbReference type="Proteomes" id="UP000613740"/>
    </source>
</evidence>
<dbReference type="Proteomes" id="UP000613740">
    <property type="component" value="Unassembled WGS sequence"/>
</dbReference>
<dbReference type="AlphaFoldDB" id="A0A836B7Q5"/>
<dbReference type="GO" id="GO:0005930">
    <property type="term" value="C:axoneme"/>
    <property type="evidence" value="ECO:0007669"/>
    <property type="project" value="UniProtKB-SubCell"/>
</dbReference>
<comment type="subcellular location">
    <subcellularLocation>
        <location evidence="1">Cytoplasm</location>
        <location evidence="1">Cytoskeleton</location>
        <location evidence="1">Cilium axoneme</location>
    </subcellularLocation>
</comment>
<feature type="region of interest" description="Disordered" evidence="2">
    <location>
        <begin position="579"/>
        <end position="630"/>
    </location>
</feature>
<feature type="compositionally biased region" description="Low complexity" evidence="2">
    <location>
        <begin position="690"/>
        <end position="703"/>
    </location>
</feature>
<comment type="caution">
    <text evidence="3">The sequence shown here is derived from an EMBL/GenBank/DDBJ whole genome shotgun (WGS) entry which is preliminary data.</text>
</comment>
<proteinExistence type="predicted"/>
<feature type="compositionally biased region" description="Gly residues" evidence="2">
    <location>
        <begin position="610"/>
        <end position="629"/>
    </location>
</feature>
<dbReference type="EMBL" id="JAEHOD010000012">
    <property type="protein sequence ID" value="KAG2449990.1"/>
    <property type="molecule type" value="Genomic_DNA"/>
</dbReference>
<feature type="compositionally biased region" description="Acidic residues" evidence="2">
    <location>
        <begin position="983"/>
        <end position="997"/>
    </location>
</feature>
<feature type="region of interest" description="Disordered" evidence="2">
    <location>
        <begin position="964"/>
        <end position="1035"/>
    </location>
</feature>
<keyword evidence="4" id="KW-1185">Reference proteome</keyword>
<dbReference type="OrthoDB" id="10658247at2759"/>
<reference evidence="3" key="1">
    <citation type="journal article" date="2020" name="bioRxiv">
        <title>Comparative genomics of Chlamydomonas.</title>
        <authorList>
            <person name="Craig R.J."/>
            <person name="Hasan A.R."/>
            <person name="Ness R.W."/>
            <person name="Keightley P.D."/>
        </authorList>
    </citation>
    <scope>NUCLEOTIDE SEQUENCE</scope>
    <source>
        <strain evidence="3">CCAP 11/173</strain>
    </source>
</reference>